<proteinExistence type="predicted"/>
<gene>
    <name evidence="2" type="ORF">H9890_03250</name>
</gene>
<evidence type="ECO:0000313" key="2">
    <source>
        <dbReference type="EMBL" id="HIW08403.1"/>
    </source>
</evidence>
<dbReference type="AlphaFoldDB" id="A0A9D1TVK2"/>
<dbReference type="InterPro" id="IPR056111">
    <property type="entry name" value="DUF7694"/>
</dbReference>
<sequence length="115" mass="13626">MRKIAEIKNDKRLRIVDSGFDGMACYINDKRYKAPREMAIIASWAGGWEHVSVSLRNRCPTWEEMCLVKDIFWRDDECAVQFHPPKNEYVNLHPYCLHLWKKIGEETDLPPKEFV</sequence>
<dbReference type="Pfam" id="PF24746">
    <property type="entry name" value="DUF7694"/>
    <property type="match status" value="1"/>
</dbReference>
<accession>A0A9D1TVK2</accession>
<evidence type="ECO:0000259" key="1">
    <source>
        <dbReference type="Pfam" id="PF24746"/>
    </source>
</evidence>
<reference evidence="2" key="1">
    <citation type="journal article" date="2021" name="PeerJ">
        <title>Extensive microbial diversity within the chicken gut microbiome revealed by metagenomics and culture.</title>
        <authorList>
            <person name="Gilroy R."/>
            <person name="Ravi A."/>
            <person name="Getino M."/>
            <person name="Pursley I."/>
            <person name="Horton D.L."/>
            <person name="Alikhan N.F."/>
            <person name="Baker D."/>
            <person name="Gharbi K."/>
            <person name="Hall N."/>
            <person name="Watson M."/>
            <person name="Adriaenssens E.M."/>
            <person name="Foster-Nyarko E."/>
            <person name="Jarju S."/>
            <person name="Secka A."/>
            <person name="Antonio M."/>
            <person name="Oren A."/>
            <person name="Chaudhuri R.R."/>
            <person name="La Ragione R."/>
            <person name="Hildebrand F."/>
            <person name="Pallen M.J."/>
        </authorList>
    </citation>
    <scope>NUCLEOTIDE SEQUENCE</scope>
    <source>
        <strain evidence="2">ChiHcolR34-3080</strain>
    </source>
</reference>
<evidence type="ECO:0000313" key="3">
    <source>
        <dbReference type="Proteomes" id="UP000823933"/>
    </source>
</evidence>
<protein>
    <recommendedName>
        <fullName evidence="1">DUF7694 domain-containing protein</fullName>
    </recommendedName>
</protein>
<dbReference type="EMBL" id="DXHQ01000037">
    <property type="protein sequence ID" value="HIW08403.1"/>
    <property type="molecule type" value="Genomic_DNA"/>
</dbReference>
<comment type="caution">
    <text evidence="2">The sequence shown here is derived from an EMBL/GenBank/DDBJ whole genome shotgun (WGS) entry which is preliminary data.</text>
</comment>
<reference evidence="2" key="2">
    <citation type="submission" date="2021-04" db="EMBL/GenBank/DDBJ databases">
        <authorList>
            <person name="Gilroy R."/>
        </authorList>
    </citation>
    <scope>NUCLEOTIDE SEQUENCE</scope>
    <source>
        <strain evidence="2">ChiHcolR34-3080</strain>
    </source>
</reference>
<organism evidence="2 3">
    <name type="scientific">Candidatus Faecalibacterium intestinigallinarum</name>
    <dbReference type="NCBI Taxonomy" id="2838581"/>
    <lineage>
        <taxon>Bacteria</taxon>
        <taxon>Bacillati</taxon>
        <taxon>Bacillota</taxon>
        <taxon>Clostridia</taxon>
        <taxon>Eubacteriales</taxon>
        <taxon>Oscillospiraceae</taxon>
        <taxon>Faecalibacterium</taxon>
    </lineage>
</organism>
<name>A0A9D1TVK2_9FIRM</name>
<feature type="domain" description="DUF7694" evidence="1">
    <location>
        <begin position="40"/>
        <end position="101"/>
    </location>
</feature>
<dbReference type="Proteomes" id="UP000823933">
    <property type="component" value="Unassembled WGS sequence"/>
</dbReference>